<dbReference type="PANTHER" id="PTHR33594">
    <property type="entry name" value="SUPERFAMILY HYDROLASE, PUTATIVE (AFU_ORTHOLOGUE AFUA_1G03035)-RELATED"/>
    <property type="match status" value="1"/>
</dbReference>
<keyword evidence="3" id="KW-1185">Reference proteome</keyword>
<dbReference type="Gene3D" id="1.10.472.50">
    <property type="entry name" value="HD-domain/PDEase-like"/>
    <property type="match status" value="1"/>
</dbReference>
<evidence type="ECO:0000259" key="1">
    <source>
        <dbReference type="SMART" id="SM00471"/>
    </source>
</evidence>
<sequence length="269" mass="29166">MLIGATWGSIFTVIIRLGGHESQYLRPSSTNSFVNLPLARQCGESLRHLLLITHLDYIAPTAAFIEEKFRHEGSGHDWAHIHRVWALARRLAADSPGADAELTELGALLHDVADWKAHGGDYEAGPRAARAWLAGLGAPDALIGRVETLIREVSFKGLGVPTPVSSVEAALVQDADRLDAIGAVGIARAFAYGGHKGRPLHDPAVPPVAHASFESYKQSTAPTLNHFYEKLLHLHERLQTPAARILAAGRQAYMEAFVAQFLAEWDGEA</sequence>
<dbReference type="InterPro" id="IPR006674">
    <property type="entry name" value="HD_domain"/>
</dbReference>
<evidence type="ECO:0000313" key="3">
    <source>
        <dbReference type="Proteomes" id="UP000245999"/>
    </source>
</evidence>
<dbReference type="AlphaFoldDB" id="A0A2Z3GEF9"/>
<dbReference type="SUPFAM" id="SSF109604">
    <property type="entry name" value="HD-domain/PDEase-like"/>
    <property type="match status" value="1"/>
</dbReference>
<dbReference type="SMART" id="SM00471">
    <property type="entry name" value="HDc"/>
    <property type="match status" value="1"/>
</dbReference>
<dbReference type="Gene3D" id="1.20.58.1910">
    <property type="match status" value="1"/>
</dbReference>
<dbReference type="PANTHER" id="PTHR33594:SF1">
    <property type="entry name" value="HD_PDEASE DOMAIN-CONTAINING PROTEIN"/>
    <property type="match status" value="1"/>
</dbReference>
<organism evidence="2 3">
    <name type="scientific">Hymenobacter nivis</name>
    <dbReference type="NCBI Taxonomy" id="1850093"/>
    <lineage>
        <taxon>Bacteria</taxon>
        <taxon>Pseudomonadati</taxon>
        <taxon>Bacteroidota</taxon>
        <taxon>Cytophagia</taxon>
        <taxon>Cytophagales</taxon>
        <taxon>Hymenobacteraceae</taxon>
        <taxon>Hymenobacter</taxon>
    </lineage>
</organism>
<name>A0A2Z3GEF9_9BACT</name>
<accession>A0A2Z3GEF9</accession>
<reference evidence="3" key="1">
    <citation type="submission" date="2018-04" db="EMBL/GenBank/DDBJ databases">
        <title>Complete genome of Antarctic heterotrophic bacterium Hymenobacter nivis.</title>
        <authorList>
            <person name="Terashima M."/>
        </authorList>
    </citation>
    <scope>NUCLEOTIDE SEQUENCE [LARGE SCALE GENOMIC DNA]</scope>
    <source>
        <strain evidence="3">NBRC 111535</strain>
    </source>
</reference>
<dbReference type="OrthoDB" id="9797344at2"/>
<protein>
    <submittedName>
        <fullName evidence="2">Phosphohydrolase</fullName>
    </submittedName>
</protein>
<dbReference type="EMBL" id="CP029145">
    <property type="protein sequence ID" value="AWM32069.1"/>
    <property type="molecule type" value="Genomic_DNA"/>
</dbReference>
<feature type="domain" description="HD/PDEase" evidence="1">
    <location>
        <begin position="73"/>
        <end position="190"/>
    </location>
</feature>
<dbReference type="Proteomes" id="UP000245999">
    <property type="component" value="Chromosome"/>
</dbReference>
<gene>
    <name evidence="2" type="ORF">DDQ68_04230</name>
</gene>
<evidence type="ECO:0000313" key="2">
    <source>
        <dbReference type="EMBL" id="AWM32069.1"/>
    </source>
</evidence>
<dbReference type="CDD" id="cd00077">
    <property type="entry name" value="HDc"/>
    <property type="match status" value="1"/>
</dbReference>
<dbReference type="InterPro" id="IPR003607">
    <property type="entry name" value="HD/PDEase_dom"/>
</dbReference>
<proteinExistence type="predicted"/>
<dbReference type="Pfam" id="PF01966">
    <property type="entry name" value="HD"/>
    <property type="match status" value="1"/>
</dbReference>
<dbReference type="KEGG" id="hnv:DDQ68_04230"/>